<feature type="transmembrane region" description="Helical" evidence="2">
    <location>
        <begin position="92"/>
        <end position="110"/>
    </location>
</feature>
<dbReference type="EMBL" id="JAGSOH010000006">
    <property type="protein sequence ID" value="MBR7825475.1"/>
    <property type="molecule type" value="Genomic_DNA"/>
</dbReference>
<reference evidence="3" key="1">
    <citation type="submission" date="2021-04" db="EMBL/GenBank/DDBJ databases">
        <title>Genome based classification of Actinospica acidithermotolerans sp. nov., an actinobacterium isolated from an Indonesian hot spring.</title>
        <authorList>
            <person name="Kusuma A.B."/>
            <person name="Putra K.E."/>
            <person name="Nafisah S."/>
            <person name="Loh J."/>
            <person name="Nouioui I."/>
            <person name="Goodfellow M."/>
        </authorList>
    </citation>
    <scope>NUCLEOTIDE SEQUENCE</scope>
    <source>
        <strain evidence="3">MGRD01-02</strain>
    </source>
</reference>
<evidence type="ECO:0000256" key="2">
    <source>
        <dbReference type="SAM" id="Phobius"/>
    </source>
</evidence>
<feature type="transmembrane region" description="Helical" evidence="2">
    <location>
        <begin position="20"/>
        <end position="43"/>
    </location>
</feature>
<evidence type="ECO:0008006" key="5">
    <source>
        <dbReference type="Google" id="ProtNLM"/>
    </source>
</evidence>
<protein>
    <recommendedName>
        <fullName evidence="5">DUF4383 domain-containing protein</fullName>
    </recommendedName>
</protein>
<dbReference type="AlphaFoldDB" id="A0A941E8J3"/>
<proteinExistence type="predicted"/>
<evidence type="ECO:0000313" key="4">
    <source>
        <dbReference type="Proteomes" id="UP000676325"/>
    </source>
</evidence>
<keyword evidence="2" id="KW-1133">Transmembrane helix</keyword>
<feature type="transmembrane region" description="Helical" evidence="2">
    <location>
        <begin position="122"/>
        <end position="143"/>
    </location>
</feature>
<feature type="compositionally biased region" description="Basic and acidic residues" evidence="1">
    <location>
        <begin position="213"/>
        <end position="222"/>
    </location>
</feature>
<feature type="compositionally biased region" description="Low complexity" evidence="1">
    <location>
        <begin position="162"/>
        <end position="182"/>
    </location>
</feature>
<organism evidence="3 4">
    <name type="scientific">Actinospica acidithermotolerans</name>
    <dbReference type="NCBI Taxonomy" id="2828514"/>
    <lineage>
        <taxon>Bacteria</taxon>
        <taxon>Bacillati</taxon>
        <taxon>Actinomycetota</taxon>
        <taxon>Actinomycetes</taxon>
        <taxon>Catenulisporales</taxon>
        <taxon>Actinospicaceae</taxon>
        <taxon>Actinospica</taxon>
    </lineage>
</organism>
<feature type="transmembrane region" description="Helical" evidence="2">
    <location>
        <begin position="63"/>
        <end position="83"/>
    </location>
</feature>
<sequence length="222" mass="23608">MVHDTRRDHARRGGRIRARLVFTLIGAAALVVGAFLDWTGSLPGSKLTMRSLVHNDFSTTGNVLHSVGAISVLIAALAVLSLLDPLGWLTRLAGLAAVVLFVMFGIQVYAHNGQNWSTTFHALQAGAWLQLAGGLLLLLTGMIRYRRRRVRVVEPALDERVGTAAPDSASAPGAAEPAATTAELRREELEPDSTVFRPPVPEETHVGGGPGEAPRETEGPTG</sequence>
<name>A0A941E8J3_9ACTN</name>
<keyword evidence="4" id="KW-1185">Reference proteome</keyword>
<evidence type="ECO:0000256" key="1">
    <source>
        <dbReference type="SAM" id="MobiDB-lite"/>
    </source>
</evidence>
<gene>
    <name evidence="3" type="ORF">KDK95_04100</name>
</gene>
<evidence type="ECO:0000313" key="3">
    <source>
        <dbReference type="EMBL" id="MBR7825475.1"/>
    </source>
</evidence>
<comment type="caution">
    <text evidence="3">The sequence shown here is derived from an EMBL/GenBank/DDBJ whole genome shotgun (WGS) entry which is preliminary data.</text>
</comment>
<dbReference type="RefSeq" id="WP_212516627.1">
    <property type="nucleotide sequence ID" value="NZ_JAGSOH010000006.1"/>
</dbReference>
<keyword evidence="2" id="KW-0472">Membrane</keyword>
<dbReference type="Proteomes" id="UP000676325">
    <property type="component" value="Unassembled WGS sequence"/>
</dbReference>
<accession>A0A941E8J3</accession>
<feature type="region of interest" description="Disordered" evidence="1">
    <location>
        <begin position="161"/>
        <end position="222"/>
    </location>
</feature>
<keyword evidence="2" id="KW-0812">Transmembrane</keyword>